<dbReference type="InterPro" id="IPR014026">
    <property type="entry name" value="UDP-Glc/GDP-Man_DH_dimer"/>
</dbReference>
<dbReference type="RefSeq" id="WP_176233043.1">
    <property type="nucleotide sequence ID" value="NZ_BLRY01000008.1"/>
</dbReference>
<dbReference type="AlphaFoldDB" id="A0A6V8P2Y9"/>
<evidence type="ECO:0000259" key="5">
    <source>
        <dbReference type="SMART" id="SM00984"/>
    </source>
</evidence>
<evidence type="ECO:0000256" key="3">
    <source>
        <dbReference type="ARBA" id="ARBA00023027"/>
    </source>
</evidence>
<dbReference type="EMBL" id="BLRY01000008">
    <property type="protein sequence ID" value="GFP26915.1"/>
    <property type="molecule type" value="Genomic_DNA"/>
</dbReference>
<comment type="similarity">
    <text evidence="1 4">Belongs to the UDP-glucose/GDP-mannose dehydrogenase family.</text>
</comment>
<dbReference type="InterPro" id="IPR028359">
    <property type="entry name" value="UDP_ManNAc/GlcNAc_DH"/>
</dbReference>
<dbReference type="SUPFAM" id="SSF52413">
    <property type="entry name" value="UDP-glucose/GDP-mannose dehydrogenase C-terminal domain"/>
    <property type="match status" value="1"/>
</dbReference>
<organism evidence="6 7">
    <name type="scientific">Candidatus Hakubella thermalkaliphila</name>
    <dbReference type="NCBI Taxonomy" id="2754717"/>
    <lineage>
        <taxon>Bacteria</taxon>
        <taxon>Bacillati</taxon>
        <taxon>Actinomycetota</taxon>
        <taxon>Actinomycetota incertae sedis</taxon>
        <taxon>Candidatus Hakubellales</taxon>
        <taxon>Candidatus Hakubellaceae</taxon>
        <taxon>Candidatus Hakubella</taxon>
    </lineage>
</organism>
<dbReference type="PANTHER" id="PTHR43491">
    <property type="entry name" value="UDP-N-ACETYL-D-MANNOSAMINE DEHYDROGENASE"/>
    <property type="match status" value="1"/>
</dbReference>
<dbReference type="InterPro" id="IPR036291">
    <property type="entry name" value="NAD(P)-bd_dom_sf"/>
</dbReference>
<dbReference type="InterPro" id="IPR014027">
    <property type="entry name" value="UDP-Glc/GDP-Man_DH_C"/>
</dbReference>
<name>A0A6V8P2Y9_9ACTN</name>
<evidence type="ECO:0000256" key="4">
    <source>
        <dbReference type="PIRNR" id="PIRNR000124"/>
    </source>
</evidence>
<dbReference type="GO" id="GO:0051287">
    <property type="term" value="F:NAD binding"/>
    <property type="evidence" value="ECO:0007669"/>
    <property type="project" value="InterPro"/>
</dbReference>
<dbReference type="PIRSF" id="PIRSF000124">
    <property type="entry name" value="UDPglc_GDPman_dh"/>
    <property type="match status" value="1"/>
</dbReference>
<dbReference type="InterPro" id="IPR008927">
    <property type="entry name" value="6-PGluconate_DH-like_C_sf"/>
</dbReference>
<dbReference type="Gene3D" id="3.40.50.720">
    <property type="entry name" value="NAD(P)-binding Rossmann-like Domain"/>
    <property type="match status" value="2"/>
</dbReference>
<keyword evidence="2" id="KW-0560">Oxidoreductase</keyword>
<dbReference type="SMART" id="SM00984">
    <property type="entry name" value="UDPG_MGDP_dh_C"/>
    <property type="match status" value="1"/>
</dbReference>
<evidence type="ECO:0000256" key="1">
    <source>
        <dbReference type="ARBA" id="ARBA00006601"/>
    </source>
</evidence>
<keyword evidence="3" id="KW-0520">NAD</keyword>
<dbReference type="GO" id="GO:0000271">
    <property type="term" value="P:polysaccharide biosynthetic process"/>
    <property type="evidence" value="ECO:0007669"/>
    <property type="project" value="InterPro"/>
</dbReference>
<dbReference type="Pfam" id="PF03721">
    <property type="entry name" value="UDPG_MGDP_dh_N"/>
    <property type="match status" value="1"/>
</dbReference>
<protein>
    <submittedName>
        <fullName evidence="6">UDP-N-acetyl-D-mannosaminuronic acid dehydrogenase</fullName>
    </submittedName>
</protein>
<evidence type="ECO:0000256" key="2">
    <source>
        <dbReference type="ARBA" id="ARBA00023002"/>
    </source>
</evidence>
<dbReference type="Pfam" id="PF03720">
    <property type="entry name" value="UDPG_MGDP_dh_C"/>
    <property type="match status" value="1"/>
</dbReference>
<reference evidence="6 7" key="1">
    <citation type="journal article" date="2020" name="Front. Microbiol.">
        <title>Single-cell genomics of novel Actinobacteria with the Wood-Ljungdahl pathway discovered in a serpentinizing system.</title>
        <authorList>
            <person name="Merino N."/>
            <person name="Kawai M."/>
            <person name="Boyd E.S."/>
            <person name="Colman D.R."/>
            <person name="McGlynn S.E."/>
            <person name="Nealson K.H."/>
            <person name="Kurokawa K."/>
            <person name="Hongoh Y."/>
        </authorList>
    </citation>
    <scope>NUCLEOTIDE SEQUENCE [LARGE SCALE GENOMIC DNA]</scope>
    <source>
        <strain evidence="6 7">S33</strain>
    </source>
</reference>
<dbReference type="GO" id="GO:0016628">
    <property type="term" value="F:oxidoreductase activity, acting on the CH-CH group of donors, NAD or NADP as acceptor"/>
    <property type="evidence" value="ECO:0007669"/>
    <property type="project" value="InterPro"/>
</dbReference>
<evidence type="ECO:0000313" key="7">
    <source>
        <dbReference type="Proteomes" id="UP000591948"/>
    </source>
</evidence>
<comment type="caution">
    <text evidence="6">The sequence shown here is derived from an EMBL/GenBank/DDBJ whole genome shotgun (WGS) entry which is preliminary data.</text>
</comment>
<sequence length="399" mass="44548">MKKIVVIGTGYVGLPAAIMLARSGYTVVGVDIDEKIVEAINNGVLHIDEKELQELLNLQEVRKNLIGMDTPCQADVFIVAVPTPLDDRKKICDLSHVISAVESFLPYLEKGNLVIIESTIPPLTCREIIIPLLEKSGLKVGTDILLCHCPERILPGNVFEEIVHNDRLIGGINQESSLAAREIYSSFVQGDLYLTDDVTAALCKLMENTYRDVNIALANEFALVAEGLGVDIKEAIFLANKHPRVNILNPGIGVGGHCIPIDPWFIKEVDPKHTNLIMTARRINDEMPEKIASQIRQKVRDLVKPQIVALGAAYKPDTYDIRESPAIKIVNLLREDGYQVELYDPLVKEYAYDSLLDVVEGKDCLVVLVEHKKIVQELESNLELIKSRMRNPLIVRFYL</sequence>
<dbReference type="SUPFAM" id="SSF48179">
    <property type="entry name" value="6-phosphogluconate dehydrogenase C-terminal domain-like"/>
    <property type="match status" value="1"/>
</dbReference>
<proteinExistence type="inferred from homology"/>
<dbReference type="Proteomes" id="UP000591948">
    <property type="component" value="Unassembled WGS sequence"/>
</dbReference>
<feature type="domain" description="UDP-glucose/GDP-mannose dehydrogenase C-terminal" evidence="5">
    <location>
        <begin position="308"/>
        <end position="396"/>
    </location>
</feature>
<dbReference type="PIRSF" id="PIRSF500136">
    <property type="entry name" value="UDP_ManNAc_DH"/>
    <property type="match status" value="1"/>
</dbReference>
<accession>A0A6V8P2Y9</accession>
<keyword evidence="7" id="KW-1185">Reference proteome</keyword>
<dbReference type="NCBIfam" id="TIGR03026">
    <property type="entry name" value="NDP-sugDHase"/>
    <property type="match status" value="1"/>
</dbReference>
<dbReference type="InterPro" id="IPR017476">
    <property type="entry name" value="UDP-Glc/GDP-Man"/>
</dbReference>
<dbReference type="InterPro" id="IPR001732">
    <property type="entry name" value="UDP-Glc/GDP-Man_DH_N"/>
</dbReference>
<dbReference type="InterPro" id="IPR036220">
    <property type="entry name" value="UDP-Glc/GDP-Man_DH_C_sf"/>
</dbReference>
<dbReference type="Pfam" id="PF00984">
    <property type="entry name" value="UDPG_MGDP_dh"/>
    <property type="match status" value="1"/>
</dbReference>
<dbReference type="SUPFAM" id="SSF51735">
    <property type="entry name" value="NAD(P)-binding Rossmann-fold domains"/>
    <property type="match status" value="1"/>
</dbReference>
<evidence type="ECO:0000313" key="6">
    <source>
        <dbReference type="EMBL" id="GFP26915.1"/>
    </source>
</evidence>
<gene>
    <name evidence="6" type="ORF">HKBW3S33_00328</name>
</gene>
<dbReference type="PANTHER" id="PTHR43491:SF2">
    <property type="entry name" value="UDP-N-ACETYL-D-MANNOSAMINE DEHYDROGENASE"/>
    <property type="match status" value="1"/>
</dbReference>
<dbReference type="GO" id="GO:0016616">
    <property type="term" value="F:oxidoreductase activity, acting on the CH-OH group of donors, NAD or NADP as acceptor"/>
    <property type="evidence" value="ECO:0007669"/>
    <property type="project" value="InterPro"/>
</dbReference>